<comment type="caution">
    <text evidence="10">Lacks conserved residue(s) required for the propagation of feature annotation.</text>
</comment>
<keyword evidence="4 10" id="KW-1003">Cell membrane</keyword>
<dbReference type="Proteomes" id="UP000807825">
    <property type="component" value="Unassembled WGS sequence"/>
</dbReference>
<dbReference type="AlphaFoldDB" id="A0A9D6YZ00"/>
<evidence type="ECO:0000313" key="13">
    <source>
        <dbReference type="Proteomes" id="UP000807825"/>
    </source>
</evidence>
<reference evidence="12" key="1">
    <citation type="submission" date="2020-07" db="EMBL/GenBank/DDBJ databases">
        <title>Huge and variable diversity of episymbiotic CPR bacteria and DPANN archaea in groundwater ecosystems.</title>
        <authorList>
            <person name="He C.Y."/>
            <person name="Keren R."/>
            <person name="Whittaker M."/>
            <person name="Farag I.F."/>
            <person name="Doudna J."/>
            <person name="Cate J.H.D."/>
            <person name="Banfield J.F."/>
        </authorList>
    </citation>
    <scope>NUCLEOTIDE SEQUENCE</scope>
    <source>
        <strain evidence="12">NC_groundwater_1664_Pr3_B-0.1um_52_9</strain>
    </source>
</reference>
<keyword evidence="5 10" id="KW-0812">Transmembrane</keyword>
<proteinExistence type="inferred from homology"/>
<comment type="caution">
    <text evidence="12">The sequence shown here is derived from an EMBL/GenBank/DDBJ whole genome shotgun (WGS) entry which is preliminary data.</text>
</comment>
<comment type="similarity">
    <text evidence="2 10">Belongs to the SecG family.</text>
</comment>
<dbReference type="GO" id="GO:0043952">
    <property type="term" value="P:protein transport by the Sec complex"/>
    <property type="evidence" value="ECO:0007669"/>
    <property type="project" value="TreeGrafter"/>
</dbReference>
<evidence type="ECO:0000256" key="8">
    <source>
        <dbReference type="ARBA" id="ARBA00023010"/>
    </source>
</evidence>
<comment type="function">
    <text evidence="10">Involved in protein export. Participates in an early event of protein translocation.</text>
</comment>
<dbReference type="InterPro" id="IPR004692">
    <property type="entry name" value="SecG"/>
</dbReference>
<dbReference type="Pfam" id="PF03840">
    <property type="entry name" value="SecG"/>
    <property type="match status" value="1"/>
</dbReference>
<keyword evidence="8 10" id="KW-0811">Translocation</keyword>
<evidence type="ECO:0000256" key="4">
    <source>
        <dbReference type="ARBA" id="ARBA00022475"/>
    </source>
</evidence>
<dbReference type="GO" id="GO:0005886">
    <property type="term" value="C:plasma membrane"/>
    <property type="evidence" value="ECO:0007669"/>
    <property type="project" value="UniProtKB-SubCell"/>
</dbReference>
<evidence type="ECO:0000256" key="10">
    <source>
        <dbReference type="RuleBase" id="RU365087"/>
    </source>
</evidence>
<evidence type="ECO:0000256" key="7">
    <source>
        <dbReference type="ARBA" id="ARBA00022989"/>
    </source>
</evidence>
<keyword evidence="3 10" id="KW-0813">Transport</keyword>
<dbReference type="PRINTS" id="PR01651">
    <property type="entry name" value="SECGEXPORT"/>
</dbReference>
<evidence type="ECO:0000256" key="5">
    <source>
        <dbReference type="ARBA" id="ARBA00022692"/>
    </source>
</evidence>
<evidence type="ECO:0000256" key="6">
    <source>
        <dbReference type="ARBA" id="ARBA00022927"/>
    </source>
</evidence>
<organism evidence="12 13">
    <name type="scientific">Desulfomonile tiedjei</name>
    <dbReference type="NCBI Taxonomy" id="2358"/>
    <lineage>
        <taxon>Bacteria</taxon>
        <taxon>Pseudomonadati</taxon>
        <taxon>Thermodesulfobacteriota</taxon>
        <taxon>Desulfomonilia</taxon>
        <taxon>Desulfomonilales</taxon>
        <taxon>Desulfomonilaceae</taxon>
        <taxon>Desulfomonile</taxon>
    </lineage>
</organism>
<feature type="region of interest" description="Disordered" evidence="11">
    <location>
        <begin position="85"/>
        <end position="156"/>
    </location>
</feature>
<dbReference type="PANTHER" id="PTHR34182">
    <property type="entry name" value="PROTEIN-EXPORT MEMBRANE PROTEIN SECG"/>
    <property type="match status" value="1"/>
</dbReference>
<sequence>MFTTFILMIHVVVCIALILIILLQSGKGADIGAAFGGGSSQTVFGSTGATPFLSKVTIGAAVAFMVTSIILTYFSGRVPVVQERSIMTEQSGPQVPGPASGPSDAAESGGVPSKGESSTQSGVPAPNASPPAQAAPSIPAAPPGQATPQGESPSDK</sequence>
<dbReference type="EMBL" id="JACRDE010000058">
    <property type="protein sequence ID" value="MBI5248278.1"/>
    <property type="molecule type" value="Genomic_DNA"/>
</dbReference>
<evidence type="ECO:0000256" key="11">
    <source>
        <dbReference type="SAM" id="MobiDB-lite"/>
    </source>
</evidence>
<name>A0A9D6YZ00_9BACT</name>
<dbReference type="GO" id="GO:0009306">
    <property type="term" value="P:protein secretion"/>
    <property type="evidence" value="ECO:0007669"/>
    <property type="project" value="UniProtKB-UniRule"/>
</dbReference>
<feature type="transmembrane region" description="Helical" evidence="10">
    <location>
        <begin position="52"/>
        <end position="74"/>
    </location>
</feature>
<dbReference type="NCBIfam" id="TIGR00810">
    <property type="entry name" value="secG"/>
    <property type="match status" value="1"/>
</dbReference>
<feature type="compositionally biased region" description="Low complexity" evidence="11">
    <location>
        <begin position="124"/>
        <end position="150"/>
    </location>
</feature>
<evidence type="ECO:0000256" key="1">
    <source>
        <dbReference type="ARBA" id="ARBA00004651"/>
    </source>
</evidence>
<comment type="subcellular location">
    <subcellularLocation>
        <location evidence="1 10">Cell membrane</location>
        <topology evidence="1 10">Multi-pass membrane protein</topology>
    </subcellularLocation>
</comment>
<evidence type="ECO:0000256" key="9">
    <source>
        <dbReference type="ARBA" id="ARBA00023136"/>
    </source>
</evidence>
<dbReference type="PANTHER" id="PTHR34182:SF1">
    <property type="entry name" value="PROTEIN-EXPORT MEMBRANE PROTEIN SECG"/>
    <property type="match status" value="1"/>
</dbReference>
<accession>A0A9D6YZ00</accession>
<keyword evidence="7 10" id="KW-1133">Transmembrane helix</keyword>
<protein>
    <recommendedName>
        <fullName evidence="10">Protein-export membrane protein SecG</fullName>
    </recommendedName>
</protein>
<dbReference type="GO" id="GO:0065002">
    <property type="term" value="P:intracellular protein transmembrane transport"/>
    <property type="evidence" value="ECO:0007669"/>
    <property type="project" value="TreeGrafter"/>
</dbReference>
<evidence type="ECO:0000256" key="2">
    <source>
        <dbReference type="ARBA" id="ARBA00008445"/>
    </source>
</evidence>
<evidence type="ECO:0000313" key="12">
    <source>
        <dbReference type="EMBL" id="MBI5248278.1"/>
    </source>
</evidence>
<evidence type="ECO:0000256" key="3">
    <source>
        <dbReference type="ARBA" id="ARBA00022448"/>
    </source>
</evidence>
<keyword evidence="9 10" id="KW-0472">Membrane</keyword>
<dbReference type="GO" id="GO:0015450">
    <property type="term" value="F:protein-transporting ATPase activity"/>
    <property type="evidence" value="ECO:0007669"/>
    <property type="project" value="UniProtKB-UniRule"/>
</dbReference>
<gene>
    <name evidence="12" type="primary">secG</name>
    <name evidence="12" type="ORF">HY912_02175</name>
</gene>
<keyword evidence="6 10" id="KW-0653">Protein transport</keyword>